<dbReference type="CDD" id="cd00190">
    <property type="entry name" value="Tryp_SPc"/>
    <property type="match status" value="1"/>
</dbReference>
<name>A0A835ZT58_SHEEP</name>
<evidence type="ECO:0000313" key="4">
    <source>
        <dbReference type="Proteomes" id="UP000664991"/>
    </source>
</evidence>
<feature type="domain" description="Peptidase S1" evidence="2">
    <location>
        <begin position="71"/>
        <end position="283"/>
    </location>
</feature>
<dbReference type="InterPro" id="IPR009003">
    <property type="entry name" value="Peptidase_S1_PA"/>
</dbReference>
<comment type="caution">
    <text evidence="3">The sequence shown here is derived from an EMBL/GenBank/DDBJ whole genome shotgun (WGS) entry which is preliminary data.</text>
</comment>
<dbReference type="PANTHER" id="PTHR24253:SF100">
    <property type="entry name" value="POLYSERASE-2"/>
    <property type="match status" value="1"/>
</dbReference>
<dbReference type="PROSITE" id="PS50240">
    <property type="entry name" value="TRYPSIN_DOM"/>
    <property type="match status" value="2"/>
</dbReference>
<evidence type="ECO:0000256" key="1">
    <source>
        <dbReference type="ARBA" id="ARBA00023157"/>
    </source>
</evidence>
<dbReference type="Gene3D" id="2.40.10.10">
    <property type="entry name" value="Trypsin-like serine proteases"/>
    <property type="match status" value="2"/>
</dbReference>
<gene>
    <name evidence="3" type="ORF">JEQ12_012547</name>
</gene>
<protein>
    <recommendedName>
        <fullName evidence="2">Peptidase S1 domain-containing protein</fullName>
    </recommendedName>
</protein>
<evidence type="ECO:0000313" key="3">
    <source>
        <dbReference type="EMBL" id="KAG5195258.1"/>
    </source>
</evidence>
<dbReference type="InterPro" id="IPR043504">
    <property type="entry name" value="Peptidase_S1_PA_chymotrypsin"/>
</dbReference>
<keyword evidence="1" id="KW-1015">Disulfide bond</keyword>
<feature type="domain" description="Peptidase S1" evidence="2">
    <location>
        <begin position="329"/>
        <end position="465"/>
    </location>
</feature>
<dbReference type="Pfam" id="PF00089">
    <property type="entry name" value="Trypsin"/>
    <property type="match status" value="2"/>
</dbReference>
<organism evidence="3 4">
    <name type="scientific">Ovis aries</name>
    <name type="common">Sheep</name>
    <dbReference type="NCBI Taxonomy" id="9940"/>
    <lineage>
        <taxon>Eukaryota</taxon>
        <taxon>Metazoa</taxon>
        <taxon>Chordata</taxon>
        <taxon>Craniata</taxon>
        <taxon>Vertebrata</taxon>
        <taxon>Euteleostomi</taxon>
        <taxon>Mammalia</taxon>
        <taxon>Eutheria</taxon>
        <taxon>Laurasiatheria</taxon>
        <taxon>Artiodactyla</taxon>
        <taxon>Ruminantia</taxon>
        <taxon>Pecora</taxon>
        <taxon>Bovidae</taxon>
        <taxon>Caprinae</taxon>
        <taxon>Ovis</taxon>
    </lineage>
</organism>
<dbReference type="Proteomes" id="UP000664991">
    <property type="component" value="Unassembled WGS sequence"/>
</dbReference>
<dbReference type="SMART" id="SM00020">
    <property type="entry name" value="Tryp_SPc"/>
    <property type="match status" value="1"/>
</dbReference>
<dbReference type="GO" id="GO:0004252">
    <property type="term" value="F:serine-type endopeptidase activity"/>
    <property type="evidence" value="ECO:0007669"/>
    <property type="project" value="InterPro"/>
</dbReference>
<dbReference type="GO" id="GO:0006508">
    <property type="term" value="P:proteolysis"/>
    <property type="evidence" value="ECO:0007669"/>
    <property type="project" value="InterPro"/>
</dbReference>
<dbReference type="AlphaFoldDB" id="A0A835ZT58"/>
<reference evidence="3 4" key="1">
    <citation type="submission" date="2020-12" db="EMBL/GenBank/DDBJ databases">
        <title>De novo assembly of Tibetan sheep genome.</title>
        <authorList>
            <person name="Li X."/>
        </authorList>
    </citation>
    <scope>NUCLEOTIDE SEQUENCE [LARGE SCALE GENOMIC DNA]</scope>
    <source>
        <tissue evidence="3">Heart</tissue>
    </source>
</reference>
<evidence type="ECO:0000259" key="2">
    <source>
        <dbReference type="PROSITE" id="PS50240"/>
    </source>
</evidence>
<sequence length="465" mass="50909">MKNQLSVLLKKNLKIWFSAPTPPNRIRSSPFYEASSTRIAPALSLDGTHPSWGLADPTFSLTPSPHPTRVCPLPRVHLTPFLPRRRNGTLEPAAEWSVVLGVHSQDGPLDGAQVRAVAAILVPDNYSSVERGTDVALLRLASPARLGPSVRPVCLPRASHRFAHGTACWATGWGDVQEEDPLPLPWVLQEVELRLLGEAACQCLYSRPGPFNLTFQLLPGMLCAGYPEGRRDTCQNYSHWSLLCREEGTWFLAGIRDLPSDCLRPRVFYPLQTHGPWISHVTRGAYLEDQLAWDWGPEGEETEAQTCPPHTENGACGLRPEPAPMGVLWPWLAEVHVAGERVCAGILVAPGWVLAATHCVLRPGSTTVPYIEVYLGRAGASPLPQSHQVSRLVISIRLPRHLGLRPPLALLELSSRVEPSPSALPICLHPGGTPLGASCWVLGWKDPQDREPLERSTHLDCSGFG</sequence>
<dbReference type="InterPro" id="IPR001254">
    <property type="entry name" value="Trypsin_dom"/>
</dbReference>
<dbReference type="EMBL" id="JAEMGP010000024">
    <property type="protein sequence ID" value="KAG5195258.1"/>
    <property type="molecule type" value="Genomic_DNA"/>
</dbReference>
<proteinExistence type="predicted"/>
<dbReference type="PANTHER" id="PTHR24253">
    <property type="entry name" value="TRANSMEMBRANE PROTEASE SERINE"/>
    <property type="match status" value="1"/>
</dbReference>
<accession>A0A835ZT58</accession>
<dbReference type="SUPFAM" id="SSF50494">
    <property type="entry name" value="Trypsin-like serine proteases"/>
    <property type="match status" value="2"/>
</dbReference>